<keyword evidence="9" id="KW-0170">Cobalt</keyword>
<dbReference type="EC" id="1.17.4.1" evidence="3"/>
<protein>
    <recommendedName>
        <fullName evidence="4">Vitamin B12-dependent ribonucleotide reductase</fullName>
        <ecNumber evidence="3">1.17.4.1</ecNumber>
    </recommendedName>
    <alternativeName>
        <fullName evidence="11">Ribonucleoside-diphosphate reductase NrdJ</fullName>
    </alternativeName>
</protein>
<evidence type="ECO:0000313" key="16">
    <source>
        <dbReference type="Proteomes" id="UP000247763"/>
    </source>
</evidence>
<evidence type="ECO:0000256" key="7">
    <source>
        <dbReference type="ARBA" id="ARBA00022741"/>
    </source>
</evidence>
<dbReference type="KEGG" id="phb:HYN04_07440"/>
<dbReference type="OrthoDB" id="9762933at2"/>
<dbReference type="AlphaFoldDB" id="A0A2Z3HS34"/>
<gene>
    <name evidence="15" type="ORF">HYN04_07440</name>
</gene>
<accession>A0A2Z3HS34</accession>
<comment type="function">
    <text evidence="10">Catalyzes the reduction of ribonucleotides to deoxyribonucleotides. May function to provide a pool of deoxyribonucleotide precursors for DNA repair during oxygen limitation and/or for immediate growth after restoration of oxygen.</text>
</comment>
<comment type="cofactor">
    <cofactor evidence="1">
        <name>adenosylcob(III)alamin</name>
        <dbReference type="ChEBI" id="CHEBI:18408"/>
    </cofactor>
</comment>
<dbReference type="GO" id="GO:0031419">
    <property type="term" value="F:cobalamin binding"/>
    <property type="evidence" value="ECO:0007669"/>
    <property type="project" value="UniProtKB-KW"/>
</dbReference>
<evidence type="ECO:0000259" key="14">
    <source>
        <dbReference type="Pfam" id="PF12637"/>
    </source>
</evidence>
<dbReference type="PANTHER" id="PTHR43371">
    <property type="entry name" value="VITAMIN B12-DEPENDENT RIBONUCLEOTIDE REDUCTASE"/>
    <property type="match status" value="1"/>
</dbReference>
<feature type="region of interest" description="Disordered" evidence="13">
    <location>
        <begin position="732"/>
        <end position="754"/>
    </location>
</feature>
<name>A0A2Z3HS34_9CAUL</name>
<evidence type="ECO:0000256" key="9">
    <source>
        <dbReference type="ARBA" id="ARBA00023285"/>
    </source>
</evidence>
<keyword evidence="16" id="KW-1185">Reference proteome</keyword>
<evidence type="ECO:0000256" key="1">
    <source>
        <dbReference type="ARBA" id="ARBA00001922"/>
    </source>
</evidence>
<evidence type="ECO:0000256" key="6">
    <source>
        <dbReference type="ARBA" id="ARBA00022634"/>
    </source>
</evidence>
<evidence type="ECO:0000256" key="10">
    <source>
        <dbReference type="ARBA" id="ARBA00025437"/>
    </source>
</evidence>
<sequence>MQTPPVLEPRQVELRDRCAEVIAPVGWTDAQTEAWIEVLDGAEDLGAAIEGLATRIATQLSGRSQTGGRGADSGFRDRLLALMLNAAAAIGRPGAAAPEVLDADDPGLAARLEALAATQRGERLAHSVALKASAAMQGVLDAVSRCEGDAAACASPSDNPGLARAIERALASGAPEPLVSEALELAQAGRTTWTATLPEASEDRLRRVLTTQKPAPGLSRLVTSGVGLADSADTAKALVSAVPGVRGAVSLCAFGLGEDFDATAFGKAVADLALALSASGKPGRIALAGLGDWLLAQGLAYDSDAARKAARAIFKRARRALPEGLDVGLALFEDPELALRLGGADPSGAPSPGVVLEIETSDGVLMRTLSGPALRALHLLGLDPSTARLHALGARDLTGLPGIDRAALESRGFTDHEIAAVESALPFAGRLSDALSPQVIDPGFLSDVLGLSEAEFADPALDLAVRMGFSPDQIAQADAALAGAGRLSDLPGLSEAQAAVFTVGAEAGPAARLAMASALASHLALPPVIAIDAASGAGVEDLLAALPEAPGTVLQVRLRPLPLHLPPIAEREAPRAAEPPPSAGERIVEERIIERHIEVERPPTRRKLPDRRKGYIQKASVGGHKVYLHTGEYDDGELGEIFIDMHKEGAAFRSLMNNFAVSVSLGLQYGVPLDEFVDAFVFTRFEPAGQVTGNDAVRSATSILDYIFRELGISYLGRNDLANADGELNADGLGRGAADGQPLEDPEPQPASRLISRGFSRGAAPDNLVFLPTAQERGALGGLRRDADVCPDCGDTALVRKGADLICDTCGVRAEGDLAG</sequence>
<comment type="similarity">
    <text evidence="2">Belongs to the ribonucleoside diphosphate reductase class-2 family.</text>
</comment>
<reference evidence="16" key="1">
    <citation type="submission" date="2018-05" db="EMBL/GenBank/DDBJ databases">
        <title>Genome sequencing of Phenylobacterium sp. HYN0004.</title>
        <authorList>
            <person name="Yi H."/>
            <person name="Baek C."/>
        </authorList>
    </citation>
    <scope>NUCLEOTIDE SEQUENCE [LARGE SCALE GENOMIC DNA]</scope>
    <source>
        <strain evidence="16">HYN0004</strain>
    </source>
</reference>
<evidence type="ECO:0000256" key="13">
    <source>
        <dbReference type="SAM" id="MobiDB-lite"/>
    </source>
</evidence>
<feature type="domain" description="TSCPD" evidence="14">
    <location>
        <begin position="608"/>
        <end position="712"/>
    </location>
</feature>
<organism evidence="15 16">
    <name type="scientific">Phenylobacterium parvum</name>
    <dbReference type="NCBI Taxonomy" id="2201350"/>
    <lineage>
        <taxon>Bacteria</taxon>
        <taxon>Pseudomonadati</taxon>
        <taxon>Pseudomonadota</taxon>
        <taxon>Alphaproteobacteria</taxon>
        <taxon>Caulobacterales</taxon>
        <taxon>Caulobacteraceae</taxon>
        <taxon>Phenylobacterium</taxon>
    </lineage>
</organism>
<proteinExistence type="inferred from homology"/>
<dbReference type="Proteomes" id="UP000247763">
    <property type="component" value="Chromosome"/>
</dbReference>
<keyword evidence="6" id="KW-0237">DNA synthesis</keyword>
<dbReference type="Pfam" id="PF12637">
    <property type="entry name" value="TSCPD"/>
    <property type="match status" value="1"/>
</dbReference>
<evidence type="ECO:0000256" key="5">
    <source>
        <dbReference type="ARBA" id="ARBA00022628"/>
    </source>
</evidence>
<evidence type="ECO:0000256" key="11">
    <source>
        <dbReference type="ARBA" id="ARBA00033050"/>
    </source>
</evidence>
<dbReference type="RefSeq" id="WP_110450172.1">
    <property type="nucleotide sequence ID" value="NZ_CP029479.1"/>
</dbReference>
<dbReference type="GO" id="GO:0071897">
    <property type="term" value="P:DNA biosynthetic process"/>
    <property type="evidence" value="ECO:0007669"/>
    <property type="project" value="UniProtKB-KW"/>
</dbReference>
<keyword evidence="5" id="KW-0846">Cobalamin</keyword>
<dbReference type="EMBL" id="CP029479">
    <property type="protein sequence ID" value="AWM77605.1"/>
    <property type="molecule type" value="Genomic_DNA"/>
</dbReference>
<dbReference type="GO" id="GO:0000166">
    <property type="term" value="F:nucleotide binding"/>
    <property type="evidence" value="ECO:0007669"/>
    <property type="project" value="UniProtKB-KW"/>
</dbReference>
<keyword evidence="7" id="KW-0547">Nucleotide-binding</keyword>
<evidence type="ECO:0000256" key="3">
    <source>
        <dbReference type="ARBA" id="ARBA00012274"/>
    </source>
</evidence>
<evidence type="ECO:0000313" key="15">
    <source>
        <dbReference type="EMBL" id="AWM77605.1"/>
    </source>
</evidence>
<dbReference type="GO" id="GO:0004748">
    <property type="term" value="F:ribonucleoside-diphosphate reductase activity, thioredoxin disulfide as acceptor"/>
    <property type="evidence" value="ECO:0007669"/>
    <property type="project" value="UniProtKB-EC"/>
</dbReference>
<evidence type="ECO:0000256" key="8">
    <source>
        <dbReference type="ARBA" id="ARBA00023002"/>
    </source>
</evidence>
<evidence type="ECO:0000256" key="12">
    <source>
        <dbReference type="ARBA" id="ARBA00047754"/>
    </source>
</evidence>
<comment type="catalytic activity">
    <reaction evidence="12">
        <text>a 2'-deoxyribonucleoside 5'-diphosphate + [thioredoxin]-disulfide + H2O = a ribonucleoside 5'-diphosphate + [thioredoxin]-dithiol</text>
        <dbReference type="Rhea" id="RHEA:23252"/>
        <dbReference type="Rhea" id="RHEA-COMP:10698"/>
        <dbReference type="Rhea" id="RHEA-COMP:10700"/>
        <dbReference type="ChEBI" id="CHEBI:15377"/>
        <dbReference type="ChEBI" id="CHEBI:29950"/>
        <dbReference type="ChEBI" id="CHEBI:50058"/>
        <dbReference type="ChEBI" id="CHEBI:57930"/>
        <dbReference type="ChEBI" id="CHEBI:73316"/>
        <dbReference type="EC" id="1.17.4.1"/>
    </reaction>
</comment>
<dbReference type="InterPro" id="IPR024434">
    <property type="entry name" value="TSCPD_dom"/>
</dbReference>
<dbReference type="InterPro" id="IPR050862">
    <property type="entry name" value="RdRp_reductase_class-2"/>
</dbReference>
<keyword evidence="8" id="KW-0560">Oxidoreductase</keyword>
<evidence type="ECO:0000256" key="2">
    <source>
        <dbReference type="ARBA" id="ARBA00007405"/>
    </source>
</evidence>
<dbReference type="PANTHER" id="PTHR43371:SF1">
    <property type="entry name" value="RIBONUCLEOSIDE-DIPHOSPHATE REDUCTASE"/>
    <property type="match status" value="1"/>
</dbReference>
<evidence type="ECO:0000256" key="4">
    <source>
        <dbReference type="ARBA" id="ARBA00014409"/>
    </source>
</evidence>